<dbReference type="Proteomes" id="UP000036513">
    <property type="component" value="Unassembled WGS sequence"/>
</dbReference>
<protein>
    <recommendedName>
        <fullName evidence="5">Cellulose biosynthesis cyclic di-GMP-binding regulatory protein BcsB</fullName>
    </recommendedName>
</protein>
<accession>A0A0J6YW16</accession>
<proteinExistence type="predicted"/>
<reference evidence="3 4" key="1">
    <citation type="journal article" date="2015" name="Genome Biol. Evol.">
        <title>Characterization of Three Mycobacterium spp. with Potential Use in Bioremediation by Genome Sequencing and Comparative Genomics.</title>
        <authorList>
            <person name="Das S."/>
            <person name="Pettersson B.M."/>
            <person name="Behra P.R."/>
            <person name="Ramesh M."/>
            <person name="Dasgupta S."/>
            <person name="Bhattacharya A."/>
            <person name="Kirsebom L.A."/>
        </authorList>
    </citation>
    <scope>NUCLEOTIDE SEQUENCE [LARGE SCALE GENOMIC DNA]</scope>
    <source>
        <strain evidence="3 4">DSM 43826</strain>
    </source>
</reference>
<evidence type="ECO:0000256" key="2">
    <source>
        <dbReference type="SAM" id="SignalP"/>
    </source>
</evidence>
<sequence precursor="true">MTRRLCTLAAALAVFASVAVLPGTAAADPYVEAVAGPAVSPAIGWAQLGLADRMDIVGANQPSDTSIPVPAGVFPTMLTGEVGSIVNVTDGRLDILDGRGVVLGVVPIPPGAISVPFGVDIAAAQVADGRAKLSFVVRNAGPAATTCTQPPALTLSGLTTTFSGPAPDPVTVAGFLPGYLDRIVIRVGRTPTEHQQQAALDLVAKLTQLYRPMPVRIDVSDDAAPPQAVSPTTRVIDIRDGGRPGITVENAGTPAAVLAITGTGEQLVAQAGLFTDRRIGLAQSDSAVMVSSREGTDLTSTVKTFGQLGISGQTSVAGTTTLYTGFDAAAFGVGPISGATVHLKAHYTPIAGGEGSLLLRSGATVLAARSLDGSGTLDITGDIPVEAITSNVGLALELRYIPRQECAPLNDRVTFSVDPQSTVTVTPGAGNRGGFPALPMAFTPDFDVAIDSPDHLRFAAAAINLIAQQTQVTLRPRITRLSDAAGSGTGVLVVSGGRGLADAGLRPPLLPADGDTVDVGTAAGAANTLVDLHAPLGMVQAFTDRGRAVLAVTGTGDWSLVDTTLDHMRGLPSRWGSLTGDVVATGIAGQTVTLSVNEGDSMPHQPAPSDGWRWWAWASVAAVGAAALVAGATVLIRRRA</sequence>
<dbReference type="EMBL" id="JYNL01000023">
    <property type="protein sequence ID" value="KMO76656.1"/>
    <property type="molecule type" value="Genomic_DNA"/>
</dbReference>
<organism evidence="3 4">
    <name type="scientific">Mycolicibacterium chlorophenolicum</name>
    <dbReference type="NCBI Taxonomy" id="37916"/>
    <lineage>
        <taxon>Bacteria</taxon>
        <taxon>Bacillati</taxon>
        <taxon>Actinomycetota</taxon>
        <taxon>Actinomycetes</taxon>
        <taxon>Mycobacteriales</taxon>
        <taxon>Mycobacteriaceae</taxon>
        <taxon>Mycolicibacterium</taxon>
    </lineage>
</organism>
<dbReference type="RefSeq" id="WP_048470407.1">
    <property type="nucleotide sequence ID" value="NZ_JYNL01000023.1"/>
</dbReference>
<feature type="signal peptide" evidence="2">
    <location>
        <begin position="1"/>
        <end position="27"/>
    </location>
</feature>
<comment type="caution">
    <text evidence="3">The sequence shown here is derived from an EMBL/GenBank/DDBJ whole genome shotgun (WGS) entry which is preliminary data.</text>
</comment>
<keyword evidence="1" id="KW-0812">Transmembrane</keyword>
<keyword evidence="1" id="KW-1133">Transmembrane helix</keyword>
<gene>
    <name evidence="3" type="ORF">MCHLDSM_02805</name>
</gene>
<feature type="chain" id="PRO_5005285318" description="Cellulose biosynthesis cyclic di-GMP-binding regulatory protein BcsB" evidence="2">
    <location>
        <begin position="28"/>
        <end position="640"/>
    </location>
</feature>
<dbReference type="STRING" id="37916.MCHLDSM_02805"/>
<keyword evidence="2" id="KW-0732">Signal</keyword>
<evidence type="ECO:0000313" key="4">
    <source>
        <dbReference type="Proteomes" id="UP000036513"/>
    </source>
</evidence>
<feature type="transmembrane region" description="Helical" evidence="1">
    <location>
        <begin position="614"/>
        <end position="636"/>
    </location>
</feature>
<keyword evidence="1" id="KW-0472">Membrane</keyword>
<dbReference type="PATRIC" id="fig|37916.4.peg.2731"/>
<evidence type="ECO:0008006" key="5">
    <source>
        <dbReference type="Google" id="ProtNLM"/>
    </source>
</evidence>
<evidence type="ECO:0000256" key="1">
    <source>
        <dbReference type="SAM" id="Phobius"/>
    </source>
</evidence>
<dbReference type="AlphaFoldDB" id="A0A0J6YW16"/>
<name>A0A0J6YW16_9MYCO</name>
<keyword evidence="4" id="KW-1185">Reference proteome</keyword>
<evidence type="ECO:0000313" key="3">
    <source>
        <dbReference type="EMBL" id="KMO76656.1"/>
    </source>
</evidence>